<keyword evidence="1" id="KW-0812">Transmembrane</keyword>
<feature type="transmembrane region" description="Helical" evidence="1">
    <location>
        <begin position="12"/>
        <end position="37"/>
    </location>
</feature>
<evidence type="ECO:0000256" key="1">
    <source>
        <dbReference type="SAM" id="Phobius"/>
    </source>
</evidence>
<dbReference type="KEGG" id="cpy:Cphy_1078"/>
<accession>A9KML1</accession>
<dbReference type="Proteomes" id="UP000000370">
    <property type="component" value="Chromosome"/>
</dbReference>
<proteinExistence type="predicted"/>
<gene>
    <name evidence="2" type="ordered locus">Cphy_1078</name>
</gene>
<dbReference type="Gene3D" id="2.40.50.660">
    <property type="match status" value="1"/>
</dbReference>
<reference evidence="3" key="1">
    <citation type="submission" date="2007-11" db="EMBL/GenBank/DDBJ databases">
        <title>Complete genome sequence of Clostridium phytofermentans ISDg.</title>
        <authorList>
            <person name="Leschine S.B."/>
            <person name="Warnick T.A."/>
            <person name="Blanchard J.L."/>
            <person name="Schnell D.J."/>
            <person name="Petit E.L."/>
            <person name="LaTouf W.G."/>
            <person name="Copeland A."/>
            <person name="Lucas S."/>
            <person name="Lapidus A."/>
            <person name="Barry K."/>
            <person name="Glavina del Rio T."/>
            <person name="Dalin E."/>
            <person name="Tice H."/>
            <person name="Pitluck S."/>
            <person name="Kiss H."/>
            <person name="Brettin T."/>
            <person name="Bruce D."/>
            <person name="Detter J.C."/>
            <person name="Han C."/>
            <person name="Kuske C."/>
            <person name="Schmutz J."/>
            <person name="Larimer F."/>
            <person name="Land M."/>
            <person name="Hauser L."/>
            <person name="Kyrpides N."/>
            <person name="Kim E.A."/>
            <person name="Richardson P."/>
        </authorList>
    </citation>
    <scope>NUCLEOTIDE SEQUENCE [LARGE SCALE GENOMIC DNA]</scope>
    <source>
        <strain evidence="3">ATCC 700394 / DSM 18823 / ISDg</strain>
    </source>
</reference>
<sequence>MMIGKENSKQKSLRILYGLGITILSALLVLLCTWGYLENKWTANPSIWKMPLLGILGIIVVLDLLIFVLFDVINKNIRKIMAKEKEVEAKLISKSSYPYTTQKAMVTNSAGGRSNVDLSHTFSGIKYEVLFQLRDGKMLTFIVSKQFYDTLQEGTEGKLHYKGKNLIGFLNGNISVQNGEEKKGFVSFADDFK</sequence>
<feature type="transmembrane region" description="Helical" evidence="1">
    <location>
        <begin position="52"/>
        <end position="73"/>
    </location>
</feature>
<dbReference type="STRING" id="357809.Cphy_1078"/>
<dbReference type="RefSeq" id="WP_012199102.1">
    <property type="nucleotide sequence ID" value="NC_010001.1"/>
</dbReference>
<name>A9KML1_LACP7</name>
<keyword evidence="3" id="KW-1185">Reference proteome</keyword>
<dbReference type="OrthoDB" id="10005700at2"/>
<evidence type="ECO:0000313" key="3">
    <source>
        <dbReference type="Proteomes" id="UP000000370"/>
    </source>
</evidence>
<dbReference type="InterPro" id="IPR019635">
    <property type="entry name" value="DUF2500"/>
</dbReference>
<dbReference type="HOGENOM" id="CLU_1406594_0_0_9"/>
<protein>
    <recommendedName>
        <fullName evidence="4">DUF2500 domain-containing protein</fullName>
    </recommendedName>
</protein>
<keyword evidence="1" id="KW-0472">Membrane</keyword>
<dbReference type="EMBL" id="CP000885">
    <property type="protein sequence ID" value="ABX41456.1"/>
    <property type="molecule type" value="Genomic_DNA"/>
</dbReference>
<dbReference type="Pfam" id="PF10694">
    <property type="entry name" value="DUF2500"/>
    <property type="match status" value="1"/>
</dbReference>
<organism evidence="2 3">
    <name type="scientific">Lachnoclostridium phytofermentans (strain ATCC 700394 / DSM 18823 / ISDg)</name>
    <name type="common">Clostridium phytofermentans</name>
    <dbReference type="NCBI Taxonomy" id="357809"/>
    <lineage>
        <taxon>Bacteria</taxon>
        <taxon>Bacillati</taxon>
        <taxon>Bacillota</taxon>
        <taxon>Clostridia</taxon>
        <taxon>Lachnospirales</taxon>
        <taxon>Lachnospiraceae</taxon>
    </lineage>
</organism>
<keyword evidence="1" id="KW-1133">Transmembrane helix</keyword>
<dbReference type="AlphaFoldDB" id="A9KML1"/>
<evidence type="ECO:0000313" key="2">
    <source>
        <dbReference type="EMBL" id="ABX41456.1"/>
    </source>
</evidence>
<evidence type="ECO:0008006" key="4">
    <source>
        <dbReference type="Google" id="ProtNLM"/>
    </source>
</evidence>